<dbReference type="Gene3D" id="1.20.140.150">
    <property type="match status" value="1"/>
</dbReference>
<evidence type="ECO:0000256" key="2">
    <source>
        <dbReference type="ARBA" id="ARBA00022692"/>
    </source>
</evidence>
<comment type="subcellular location">
    <subcellularLocation>
        <location evidence="1">Membrane</location>
        <topology evidence="1">Multi-pass membrane protein</topology>
    </subcellularLocation>
</comment>
<sequence>METDKMSTASSVGAERRPLLQALVLERRILFACTVLVGLSTFVWITAVCTEKWVHIYSPNGIYLPTRGEYFMWSDSGVWEICRYVFRPTLVPEAVNASTTPRPIDVTGLTGEYYTNHFRCTRMSSLAGFFFGKVLPCVSTLTRNPRICWNMNSSFRSQVLIYQLYCTNYLAQPIMKNGKPADPAYDIDVANYVRTMISFGIISLFVMAMGCGFSIYTFRNPRYMFKRLAAGIHFISTSCTFVVVQVTMSSLDHMQKNVKYIYPERASHYFHISYFLAWFVVLVNFFAAASFLWYSRKRKGDKAATDELAMADEPTIIGR</sequence>
<name>A0A821R1S7_9NEOP</name>
<dbReference type="InterPro" id="IPR004031">
    <property type="entry name" value="PMP22/EMP/MP20/Claudin"/>
</dbReference>
<dbReference type="GO" id="GO:0005886">
    <property type="term" value="C:plasma membrane"/>
    <property type="evidence" value="ECO:0007669"/>
    <property type="project" value="TreeGrafter"/>
</dbReference>
<keyword evidence="2 5" id="KW-0812">Transmembrane</keyword>
<keyword evidence="3 5" id="KW-1133">Transmembrane helix</keyword>
<organism evidence="6 7">
    <name type="scientific">Pieris macdunnoughi</name>
    <dbReference type="NCBI Taxonomy" id="345717"/>
    <lineage>
        <taxon>Eukaryota</taxon>
        <taxon>Metazoa</taxon>
        <taxon>Ecdysozoa</taxon>
        <taxon>Arthropoda</taxon>
        <taxon>Hexapoda</taxon>
        <taxon>Insecta</taxon>
        <taxon>Pterygota</taxon>
        <taxon>Neoptera</taxon>
        <taxon>Endopterygota</taxon>
        <taxon>Lepidoptera</taxon>
        <taxon>Glossata</taxon>
        <taxon>Ditrysia</taxon>
        <taxon>Papilionoidea</taxon>
        <taxon>Pieridae</taxon>
        <taxon>Pierinae</taxon>
        <taxon>Pieris</taxon>
    </lineage>
</organism>
<dbReference type="Proteomes" id="UP000663880">
    <property type="component" value="Unassembled WGS sequence"/>
</dbReference>
<dbReference type="OrthoDB" id="5917530at2759"/>
<comment type="caution">
    <text evidence="6">The sequence shown here is derived from an EMBL/GenBank/DDBJ whole genome shotgun (WGS) entry which is preliminary data.</text>
</comment>
<evidence type="ECO:0000256" key="4">
    <source>
        <dbReference type="ARBA" id="ARBA00023136"/>
    </source>
</evidence>
<gene>
    <name evidence="6" type="ORF">PMACD_LOCUS5603</name>
</gene>
<feature type="transmembrane region" description="Helical" evidence="5">
    <location>
        <begin position="29"/>
        <end position="49"/>
    </location>
</feature>
<dbReference type="Pfam" id="PF13903">
    <property type="entry name" value="Claudin_2"/>
    <property type="match status" value="1"/>
</dbReference>
<dbReference type="PANTHER" id="PTHR10671">
    <property type="entry name" value="EPITHELIAL MEMBRANE PROTEIN-RELATED"/>
    <property type="match status" value="1"/>
</dbReference>
<protein>
    <submittedName>
        <fullName evidence="6">Uncharacterized protein</fullName>
    </submittedName>
</protein>
<dbReference type="InterPro" id="IPR050579">
    <property type="entry name" value="PMP-22/EMP/MP20-like"/>
</dbReference>
<dbReference type="EMBL" id="CAJOBZ010000011">
    <property type="protein sequence ID" value="CAF4834555.1"/>
    <property type="molecule type" value="Genomic_DNA"/>
</dbReference>
<evidence type="ECO:0000256" key="3">
    <source>
        <dbReference type="ARBA" id="ARBA00022989"/>
    </source>
</evidence>
<dbReference type="AlphaFoldDB" id="A0A821R1S7"/>
<accession>A0A821R1S7</accession>
<evidence type="ECO:0000256" key="5">
    <source>
        <dbReference type="SAM" id="Phobius"/>
    </source>
</evidence>
<proteinExistence type="predicted"/>
<keyword evidence="4 5" id="KW-0472">Membrane</keyword>
<dbReference type="PANTHER" id="PTHR10671:SF82">
    <property type="entry name" value="GH19567P"/>
    <property type="match status" value="1"/>
</dbReference>
<feature type="transmembrane region" description="Helical" evidence="5">
    <location>
        <begin position="268"/>
        <end position="294"/>
    </location>
</feature>
<evidence type="ECO:0000313" key="7">
    <source>
        <dbReference type="Proteomes" id="UP000663880"/>
    </source>
</evidence>
<keyword evidence="7" id="KW-1185">Reference proteome</keyword>
<evidence type="ECO:0000256" key="1">
    <source>
        <dbReference type="ARBA" id="ARBA00004141"/>
    </source>
</evidence>
<feature type="transmembrane region" description="Helical" evidence="5">
    <location>
        <begin position="195"/>
        <end position="216"/>
    </location>
</feature>
<feature type="transmembrane region" description="Helical" evidence="5">
    <location>
        <begin position="228"/>
        <end position="248"/>
    </location>
</feature>
<evidence type="ECO:0000313" key="6">
    <source>
        <dbReference type="EMBL" id="CAF4834555.1"/>
    </source>
</evidence>
<reference evidence="6" key="1">
    <citation type="submission" date="2021-02" db="EMBL/GenBank/DDBJ databases">
        <authorList>
            <person name="Steward A R."/>
        </authorList>
    </citation>
    <scope>NUCLEOTIDE SEQUENCE</scope>
</reference>